<keyword evidence="3" id="KW-1185">Reference proteome</keyword>
<accession>A0A1H8HW44</accession>
<dbReference type="InterPro" id="IPR029044">
    <property type="entry name" value="Nucleotide-diphossugar_trans"/>
</dbReference>
<dbReference type="CDD" id="cd00761">
    <property type="entry name" value="Glyco_tranf_GTA_type"/>
    <property type="match status" value="1"/>
</dbReference>
<dbReference type="PANTHER" id="PTHR43685:SF2">
    <property type="entry name" value="GLYCOSYLTRANSFERASE 2-LIKE DOMAIN-CONTAINING PROTEIN"/>
    <property type="match status" value="1"/>
</dbReference>
<dbReference type="Gene3D" id="3.90.550.10">
    <property type="entry name" value="Spore Coat Polysaccharide Biosynthesis Protein SpsA, Chain A"/>
    <property type="match status" value="1"/>
</dbReference>
<dbReference type="STRING" id="1166340.SAMN05192583_3125"/>
<dbReference type="Pfam" id="PF00535">
    <property type="entry name" value="Glycos_transf_2"/>
    <property type="match status" value="1"/>
</dbReference>
<protein>
    <submittedName>
        <fullName evidence="2">Glycosyl transferase family 2</fullName>
    </submittedName>
</protein>
<evidence type="ECO:0000313" key="2">
    <source>
        <dbReference type="EMBL" id="SEN60413.1"/>
    </source>
</evidence>
<proteinExistence type="predicted"/>
<evidence type="ECO:0000313" key="3">
    <source>
        <dbReference type="Proteomes" id="UP000199206"/>
    </source>
</evidence>
<dbReference type="AlphaFoldDB" id="A0A1H8HW44"/>
<dbReference type="Proteomes" id="UP000199206">
    <property type="component" value="Unassembled WGS sequence"/>
</dbReference>
<dbReference type="InterPro" id="IPR050834">
    <property type="entry name" value="Glycosyltransf_2"/>
</dbReference>
<organism evidence="2 3">
    <name type="scientific">Sphingomonas gellani</name>
    <dbReference type="NCBI Taxonomy" id="1166340"/>
    <lineage>
        <taxon>Bacteria</taxon>
        <taxon>Pseudomonadati</taxon>
        <taxon>Pseudomonadota</taxon>
        <taxon>Alphaproteobacteria</taxon>
        <taxon>Sphingomonadales</taxon>
        <taxon>Sphingomonadaceae</taxon>
        <taxon>Sphingomonas</taxon>
    </lineage>
</organism>
<dbReference type="SUPFAM" id="SSF53448">
    <property type="entry name" value="Nucleotide-diphospho-sugar transferases"/>
    <property type="match status" value="1"/>
</dbReference>
<gene>
    <name evidence="2" type="ORF">SAMN05192583_3125</name>
</gene>
<keyword evidence="2" id="KW-0808">Transferase</keyword>
<dbReference type="PANTHER" id="PTHR43685">
    <property type="entry name" value="GLYCOSYLTRANSFERASE"/>
    <property type="match status" value="1"/>
</dbReference>
<reference evidence="3" key="1">
    <citation type="submission" date="2016-10" db="EMBL/GenBank/DDBJ databases">
        <authorList>
            <person name="Varghese N."/>
            <person name="Submissions S."/>
        </authorList>
    </citation>
    <scope>NUCLEOTIDE SEQUENCE [LARGE SCALE GENOMIC DNA]</scope>
    <source>
        <strain evidence="3">S6-262</strain>
    </source>
</reference>
<dbReference type="RefSeq" id="WP_170842003.1">
    <property type="nucleotide sequence ID" value="NZ_FOCF01000009.1"/>
</dbReference>
<name>A0A1H8HW44_9SPHN</name>
<dbReference type="GO" id="GO:0016740">
    <property type="term" value="F:transferase activity"/>
    <property type="evidence" value="ECO:0007669"/>
    <property type="project" value="UniProtKB-KW"/>
</dbReference>
<sequence>MTFSVVIPLYNKAPHIERAIASALGQTLPPHEVIVVDDGSTDGGLEIVRAMDDPRLTILTRSPPGPGGYAARNLGVEAATGEWVAFLDADDLWRPEHLANLHRAIAACGEPVGCAFSRFMVCEKGRDREYPVAQDILKPDAANDLATVVRAWLVTRRCPLWTGAVAFRRDLLIEAGLFPAGRARRGGDKDLWLRCLARSPAAFAPQISAEFHQDTVNRVTTTTAHADIPIVCTSIADLVDDVDPESRRLLKALSNQEIALYVRYATKFRTSTSLKFARALYLPQGGRVLAEVLGYMALGFSLRVIDPKGRLSI</sequence>
<evidence type="ECO:0000259" key="1">
    <source>
        <dbReference type="Pfam" id="PF00535"/>
    </source>
</evidence>
<dbReference type="InterPro" id="IPR001173">
    <property type="entry name" value="Glyco_trans_2-like"/>
</dbReference>
<dbReference type="EMBL" id="FOCF01000009">
    <property type="protein sequence ID" value="SEN60413.1"/>
    <property type="molecule type" value="Genomic_DNA"/>
</dbReference>
<feature type="domain" description="Glycosyltransferase 2-like" evidence="1">
    <location>
        <begin position="4"/>
        <end position="107"/>
    </location>
</feature>